<accession>A0ABS1E6D4</accession>
<evidence type="ECO:0000256" key="12">
    <source>
        <dbReference type="ARBA" id="ARBA00022857"/>
    </source>
</evidence>
<keyword evidence="14 20" id="KW-0573">Peptidoglycan synthesis</keyword>
<dbReference type="Pfam" id="PF02873">
    <property type="entry name" value="MurB_C"/>
    <property type="match status" value="1"/>
</dbReference>
<evidence type="ECO:0000256" key="6">
    <source>
        <dbReference type="ARBA" id="ARBA00012518"/>
    </source>
</evidence>
<sequence>MEGAWVRAEAGVPSPRLARESVRSGLAGLEFLAGVPGTVGGALALNAGAEGGETWAAVHEVETVDRRGRLRTRPPEDFRVGYRAVGAPPGEAFVAATWRLAPADPEALRQRVRGLLGRRKATQPVGQPTCGSVFRNPPGAAAGRLIEAAGCKGLAVGGAYVAERHANFIINAGGCAADIEALMAHVQDRVERCHGVRLEPEVHTWGEALP</sequence>
<dbReference type="SUPFAM" id="SSF56176">
    <property type="entry name" value="FAD-binding/transporter-associated domain-like"/>
    <property type="match status" value="1"/>
</dbReference>
<dbReference type="InterPro" id="IPR036318">
    <property type="entry name" value="FAD-bd_PCMH-like_sf"/>
</dbReference>
<evidence type="ECO:0000259" key="21">
    <source>
        <dbReference type="PROSITE" id="PS51387"/>
    </source>
</evidence>
<keyword evidence="9 20" id="KW-0132">Cell division</keyword>
<evidence type="ECO:0000256" key="15">
    <source>
        <dbReference type="ARBA" id="ARBA00023002"/>
    </source>
</evidence>
<evidence type="ECO:0000256" key="8">
    <source>
        <dbReference type="ARBA" id="ARBA00022490"/>
    </source>
</evidence>
<evidence type="ECO:0000256" key="1">
    <source>
        <dbReference type="ARBA" id="ARBA00001974"/>
    </source>
</evidence>
<dbReference type="InterPro" id="IPR036635">
    <property type="entry name" value="MurB_C_sf"/>
</dbReference>
<evidence type="ECO:0000256" key="17">
    <source>
        <dbReference type="ARBA" id="ARBA00023316"/>
    </source>
</evidence>
<dbReference type="Gene3D" id="3.90.78.10">
    <property type="entry name" value="UDP-N-acetylenolpyruvoylglucosamine reductase, C-terminal domain"/>
    <property type="match status" value="1"/>
</dbReference>
<comment type="caution">
    <text evidence="22">The sequence shown here is derived from an EMBL/GenBank/DDBJ whole genome shotgun (WGS) entry which is preliminary data.</text>
</comment>
<keyword evidence="10 20" id="KW-0285">Flavoprotein</keyword>
<keyword evidence="8 20" id="KW-0963">Cytoplasm</keyword>
<keyword evidence="11 20" id="KW-0274">FAD</keyword>
<comment type="similarity">
    <text evidence="5 20">Belongs to the MurB family.</text>
</comment>
<evidence type="ECO:0000256" key="3">
    <source>
        <dbReference type="ARBA" id="ARBA00004496"/>
    </source>
</evidence>
<reference evidence="22 23" key="1">
    <citation type="journal article" date="2020" name="Microorganisms">
        <title>Osmotic Adaptation and Compatible Solute Biosynthesis of Phototrophic Bacteria as Revealed from Genome Analyses.</title>
        <authorList>
            <person name="Imhoff J.F."/>
            <person name="Rahn T."/>
            <person name="Kunzel S."/>
            <person name="Keller A."/>
            <person name="Neulinger S.C."/>
        </authorList>
    </citation>
    <scope>NUCLEOTIDE SEQUENCE [LARGE SCALE GENOMIC DNA]</scope>
    <source>
        <strain evidence="22 23">DSM 15116</strain>
    </source>
</reference>
<evidence type="ECO:0000313" key="22">
    <source>
        <dbReference type="EMBL" id="MBK1726702.1"/>
    </source>
</evidence>
<comment type="function">
    <text evidence="2 20">Cell wall formation.</text>
</comment>
<dbReference type="PANTHER" id="PTHR21071">
    <property type="entry name" value="UDP-N-ACETYLENOLPYRUVOYLGLUCOSAMINE REDUCTASE"/>
    <property type="match status" value="1"/>
</dbReference>
<feature type="domain" description="FAD-binding PCMH-type" evidence="21">
    <location>
        <begin position="1"/>
        <end position="103"/>
    </location>
</feature>
<evidence type="ECO:0000256" key="2">
    <source>
        <dbReference type="ARBA" id="ARBA00003921"/>
    </source>
</evidence>
<organism evidence="22 23">
    <name type="scientific">Halorhodospira neutriphila</name>
    <dbReference type="NCBI Taxonomy" id="168379"/>
    <lineage>
        <taxon>Bacteria</taxon>
        <taxon>Pseudomonadati</taxon>
        <taxon>Pseudomonadota</taxon>
        <taxon>Gammaproteobacteria</taxon>
        <taxon>Chromatiales</taxon>
        <taxon>Ectothiorhodospiraceae</taxon>
        <taxon>Halorhodospira</taxon>
    </lineage>
</organism>
<evidence type="ECO:0000256" key="19">
    <source>
        <dbReference type="ARBA" id="ARBA00048914"/>
    </source>
</evidence>
<comment type="subcellular location">
    <subcellularLocation>
        <location evidence="3 20">Cytoplasm</location>
    </subcellularLocation>
</comment>
<comment type="pathway">
    <text evidence="4 20">Cell wall biogenesis; peptidoglycan biosynthesis.</text>
</comment>
<dbReference type="Proteomes" id="UP000738126">
    <property type="component" value="Unassembled WGS sequence"/>
</dbReference>
<evidence type="ECO:0000256" key="10">
    <source>
        <dbReference type="ARBA" id="ARBA00022630"/>
    </source>
</evidence>
<evidence type="ECO:0000256" key="9">
    <source>
        <dbReference type="ARBA" id="ARBA00022618"/>
    </source>
</evidence>
<evidence type="ECO:0000256" key="5">
    <source>
        <dbReference type="ARBA" id="ARBA00010485"/>
    </source>
</evidence>
<protein>
    <recommendedName>
        <fullName evidence="7 20">UDP-N-acetylenolpyruvoylglucosamine reductase</fullName>
        <ecNumber evidence="6 20">1.3.1.98</ecNumber>
    </recommendedName>
    <alternativeName>
        <fullName evidence="18 20">UDP-N-acetylmuramate dehydrogenase</fullName>
    </alternativeName>
</protein>
<dbReference type="InterPro" id="IPR006094">
    <property type="entry name" value="Oxid_FAD_bind_N"/>
</dbReference>
<dbReference type="InterPro" id="IPR016169">
    <property type="entry name" value="FAD-bd_PCMH_sub2"/>
</dbReference>
<evidence type="ECO:0000256" key="14">
    <source>
        <dbReference type="ARBA" id="ARBA00022984"/>
    </source>
</evidence>
<dbReference type="Gene3D" id="3.30.465.10">
    <property type="match status" value="1"/>
</dbReference>
<comment type="catalytic activity">
    <reaction evidence="19 20">
        <text>UDP-N-acetyl-alpha-D-muramate + NADP(+) = UDP-N-acetyl-3-O-(1-carboxyvinyl)-alpha-D-glucosamine + NADPH + H(+)</text>
        <dbReference type="Rhea" id="RHEA:12248"/>
        <dbReference type="ChEBI" id="CHEBI:15378"/>
        <dbReference type="ChEBI" id="CHEBI:57783"/>
        <dbReference type="ChEBI" id="CHEBI:58349"/>
        <dbReference type="ChEBI" id="CHEBI:68483"/>
        <dbReference type="ChEBI" id="CHEBI:70757"/>
        <dbReference type="EC" id="1.3.1.98"/>
    </reaction>
</comment>
<feature type="active site" description="Proton donor" evidence="20">
    <location>
        <position position="132"/>
    </location>
</feature>
<evidence type="ECO:0000256" key="16">
    <source>
        <dbReference type="ARBA" id="ARBA00023306"/>
    </source>
</evidence>
<comment type="cofactor">
    <cofactor evidence="1 20">
        <name>FAD</name>
        <dbReference type="ChEBI" id="CHEBI:57692"/>
    </cofactor>
</comment>
<evidence type="ECO:0000256" key="4">
    <source>
        <dbReference type="ARBA" id="ARBA00004752"/>
    </source>
</evidence>
<dbReference type="Pfam" id="PF01565">
    <property type="entry name" value="FAD_binding_4"/>
    <property type="match status" value="1"/>
</dbReference>
<keyword evidence="12 20" id="KW-0521">NADP</keyword>
<dbReference type="EC" id="1.3.1.98" evidence="6 20"/>
<feature type="active site" evidence="20">
    <location>
        <position position="201"/>
    </location>
</feature>
<keyword evidence="17 20" id="KW-0961">Cell wall biogenesis/degradation</keyword>
<dbReference type="SUPFAM" id="SSF56194">
    <property type="entry name" value="Uridine diphospho-N-Acetylenolpyruvylglucosamine reductase, MurB, C-terminal domain"/>
    <property type="match status" value="1"/>
</dbReference>
<evidence type="ECO:0000256" key="20">
    <source>
        <dbReference type="HAMAP-Rule" id="MF_00037"/>
    </source>
</evidence>
<dbReference type="InterPro" id="IPR003170">
    <property type="entry name" value="MurB"/>
</dbReference>
<keyword evidence="15 20" id="KW-0560">Oxidoreductase</keyword>
<keyword evidence="16 20" id="KW-0131">Cell cycle</keyword>
<evidence type="ECO:0000256" key="18">
    <source>
        <dbReference type="ARBA" id="ARBA00031026"/>
    </source>
</evidence>
<evidence type="ECO:0000256" key="11">
    <source>
        <dbReference type="ARBA" id="ARBA00022827"/>
    </source>
</evidence>
<gene>
    <name evidence="20" type="primary">murB</name>
    <name evidence="22" type="ORF">CKO13_06630</name>
</gene>
<proteinExistence type="inferred from homology"/>
<keyword evidence="23" id="KW-1185">Reference proteome</keyword>
<dbReference type="InterPro" id="IPR016166">
    <property type="entry name" value="FAD-bd_PCMH"/>
</dbReference>
<evidence type="ECO:0000256" key="7">
    <source>
        <dbReference type="ARBA" id="ARBA00015188"/>
    </source>
</evidence>
<dbReference type="EMBL" id="NRSH01000061">
    <property type="protein sequence ID" value="MBK1726702.1"/>
    <property type="molecule type" value="Genomic_DNA"/>
</dbReference>
<dbReference type="PROSITE" id="PS51387">
    <property type="entry name" value="FAD_PCMH"/>
    <property type="match status" value="1"/>
</dbReference>
<name>A0ABS1E6D4_9GAMM</name>
<dbReference type="PANTHER" id="PTHR21071:SF4">
    <property type="entry name" value="UDP-N-ACETYLENOLPYRUVOYLGLUCOSAMINE REDUCTASE"/>
    <property type="match status" value="1"/>
</dbReference>
<evidence type="ECO:0000256" key="13">
    <source>
        <dbReference type="ARBA" id="ARBA00022960"/>
    </source>
</evidence>
<dbReference type="HAMAP" id="MF_00037">
    <property type="entry name" value="MurB"/>
    <property type="match status" value="1"/>
</dbReference>
<dbReference type="InterPro" id="IPR011601">
    <property type="entry name" value="MurB_C"/>
</dbReference>
<keyword evidence="13 20" id="KW-0133">Cell shape</keyword>
<feature type="active site" evidence="20">
    <location>
        <position position="83"/>
    </location>
</feature>
<evidence type="ECO:0000313" key="23">
    <source>
        <dbReference type="Proteomes" id="UP000738126"/>
    </source>
</evidence>